<dbReference type="InterPro" id="IPR011701">
    <property type="entry name" value="MFS"/>
</dbReference>
<dbReference type="InterPro" id="IPR036259">
    <property type="entry name" value="MFS_trans_sf"/>
</dbReference>
<keyword evidence="2" id="KW-0813">Transport</keyword>
<proteinExistence type="predicted"/>
<evidence type="ECO:0000256" key="7">
    <source>
        <dbReference type="SAM" id="Phobius"/>
    </source>
</evidence>
<feature type="transmembrane region" description="Helical" evidence="7">
    <location>
        <begin position="243"/>
        <end position="263"/>
    </location>
</feature>
<gene>
    <name evidence="9" type="ORF">JOF55_003709</name>
</gene>
<evidence type="ECO:0000256" key="3">
    <source>
        <dbReference type="ARBA" id="ARBA00022475"/>
    </source>
</evidence>
<dbReference type="EMBL" id="JAVDXW010000001">
    <property type="protein sequence ID" value="MDR7303528.1"/>
    <property type="molecule type" value="Genomic_DNA"/>
</dbReference>
<feature type="transmembrane region" description="Helical" evidence="7">
    <location>
        <begin position="136"/>
        <end position="155"/>
    </location>
</feature>
<keyword evidence="3" id="KW-1003">Cell membrane</keyword>
<accession>A0AAE3ZEL6</accession>
<evidence type="ECO:0000256" key="5">
    <source>
        <dbReference type="ARBA" id="ARBA00022989"/>
    </source>
</evidence>
<dbReference type="AlphaFoldDB" id="A0AAE3ZEL6"/>
<feature type="transmembrane region" description="Helical" evidence="7">
    <location>
        <begin position="161"/>
        <end position="181"/>
    </location>
</feature>
<dbReference type="PROSITE" id="PS50850">
    <property type="entry name" value="MFS"/>
    <property type="match status" value="1"/>
</dbReference>
<feature type="transmembrane region" description="Helical" evidence="7">
    <location>
        <begin position="202"/>
        <end position="223"/>
    </location>
</feature>
<dbReference type="Pfam" id="PF07690">
    <property type="entry name" value="MFS_1"/>
    <property type="match status" value="1"/>
</dbReference>
<keyword evidence="6 7" id="KW-0472">Membrane</keyword>
<evidence type="ECO:0000256" key="1">
    <source>
        <dbReference type="ARBA" id="ARBA00004651"/>
    </source>
</evidence>
<dbReference type="Gene3D" id="1.20.1250.20">
    <property type="entry name" value="MFS general substrate transporter like domains"/>
    <property type="match status" value="1"/>
</dbReference>
<comment type="caution">
    <text evidence="9">The sequence shown here is derived from an EMBL/GenBank/DDBJ whole genome shotgun (WGS) entry which is preliminary data.</text>
</comment>
<evidence type="ECO:0000256" key="2">
    <source>
        <dbReference type="ARBA" id="ARBA00022448"/>
    </source>
</evidence>
<dbReference type="GO" id="GO:0005886">
    <property type="term" value="C:plasma membrane"/>
    <property type="evidence" value="ECO:0007669"/>
    <property type="project" value="UniProtKB-SubCell"/>
</dbReference>
<feature type="transmembrane region" description="Helical" evidence="7">
    <location>
        <begin position="34"/>
        <end position="57"/>
    </location>
</feature>
<dbReference type="PANTHER" id="PTHR23517:SF3">
    <property type="entry name" value="INTEGRAL MEMBRANE TRANSPORT PROTEIN"/>
    <property type="match status" value="1"/>
</dbReference>
<dbReference type="PANTHER" id="PTHR23517">
    <property type="entry name" value="RESISTANCE PROTEIN MDTM, PUTATIVE-RELATED-RELATED"/>
    <property type="match status" value="1"/>
</dbReference>
<dbReference type="RefSeq" id="WP_310275910.1">
    <property type="nucleotide sequence ID" value="NZ_JAVDXW010000001.1"/>
</dbReference>
<sequence length="403" mass="42748">MPAKMRFLLSAFLVSSIGTGMVYPFSAVYISEKLGLRSVGASMFFVGIALFTFVGAGLSGRFVDRNARLVCLVGLAVQTVGYLAMATLSTLTTLSITTLVIGLSAGVFQTAFLTILAEVRDNKALLAKVYSYRYGAMNCGMSAGAVLGGILVTFLDDQPGYRLIYVCNAVSFVPLLVVVAMQRTHSPIRAGSKAGVGRSTDVLRKSRVVVLISVQAMLVLAGYGQLNSTVPLQVVRDLDLQDIVLSVFFAVNTITIVVFLPILSRWLIHVRPTMVLRHVPIVWICAAATLMLSSLTDGRTRIVLVVLFAVIFGIGEVLYSMSFQTVLTLAVSEKEVGRANAVSSAVWAAAMGIGPACGIALASVVSVPLFWGVVVVVHMVTLLITARFLSDDGTTPEPGGGSV</sequence>
<comment type="subcellular location">
    <subcellularLocation>
        <location evidence="1">Cell membrane</location>
        <topology evidence="1">Multi-pass membrane protein</topology>
    </subcellularLocation>
</comment>
<keyword evidence="5 7" id="KW-1133">Transmembrane helix</keyword>
<evidence type="ECO:0000256" key="6">
    <source>
        <dbReference type="ARBA" id="ARBA00023136"/>
    </source>
</evidence>
<keyword evidence="10" id="KW-1185">Reference proteome</keyword>
<name>A0AAE3ZEL6_9ACTN</name>
<dbReference type="Proteomes" id="UP001180845">
    <property type="component" value="Unassembled WGS sequence"/>
</dbReference>
<dbReference type="SUPFAM" id="SSF103473">
    <property type="entry name" value="MFS general substrate transporter"/>
    <property type="match status" value="1"/>
</dbReference>
<evidence type="ECO:0000313" key="9">
    <source>
        <dbReference type="EMBL" id="MDR7303528.1"/>
    </source>
</evidence>
<feature type="domain" description="Major facilitator superfamily (MFS) profile" evidence="8">
    <location>
        <begin position="1"/>
        <end position="186"/>
    </location>
</feature>
<dbReference type="GO" id="GO:0022857">
    <property type="term" value="F:transmembrane transporter activity"/>
    <property type="evidence" value="ECO:0007669"/>
    <property type="project" value="InterPro"/>
</dbReference>
<keyword evidence="4 7" id="KW-0812">Transmembrane</keyword>
<feature type="transmembrane region" description="Helical" evidence="7">
    <location>
        <begin position="342"/>
        <end position="363"/>
    </location>
</feature>
<feature type="transmembrane region" description="Helical" evidence="7">
    <location>
        <begin position="69"/>
        <end position="88"/>
    </location>
</feature>
<feature type="transmembrane region" description="Helical" evidence="7">
    <location>
        <begin position="369"/>
        <end position="389"/>
    </location>
</feature>
<dbReference type="InterPro" id="IPR020846">
    <property type="entry name" value="MFS_dom"/>
</dbReference>
<feature type="transmembrane region" description="Helical" evidence="7">
    <location>
        <begin position="94"/>
        <end position="116"/>
    </location>
</feature>
<evidence type="ECO:0000256" key="4">
    <source>
        <dbReference type="ARBA" id="ARBA00022692"/>
    </source>
</evidence>
<reference evidence="9" key="1">
    <citation type="submission" date="2023-07" db="EMBL/GenBank/DDBJ databases">
        <title>Sequencing the genomes of 1000 actinobacteria strains.</title>
        <authorList>
            <person name="Klenk H.-P."/>
        </authorList>
    </citation>
    <scope>NUCLEOTIDE SEQUENCE</scope>
    <source>
        <strain evidence="9">DSM 45977</strain>
    </source>
</reference>
<evidence type="ECO:0000313" key="10">
    <source>
        <dbReference type="Proteomes" id="UP001180845"/>
    </source>
</evidence>
<evidence type="ECO:0000259" key="8">
    <source>
        <dbReference type="PROSITE" id="PS50850"/>
    </source>
</evidence>
<feature type="transmembrane region" description="Helical" evidence="7">
    <location>
        <begin position="302"/>
        <end position="321"/>
    </location>
</feature>
<protein>
    <submittedName>
        <fullName evidence="9">MFS family permease</fullName>
    </submittedName>
</protein>
<organism evidence="9 10">
    <name type="scientific">Haloactinomyces albus</name>
    <dbReference type="NCBI Taxonomy" id="1352928"/>
    <lineage>
        <taxon>Bacteria</taxon>
        <taxon>Bacillati</taxon>
        <taxon>Actinomycetota</taxon>
        <taxon>Actinomycetes</taxon>
        <taxon>Actinopolysporales</taxon>
        <taxon>Actinopolysporaceae</taxon>
        <taxon>Haloactinomyces</taxon>
    </lineage>
</organism>
<dbReference type="InterPro" id="IPR050171">
    <property type="entry name" value="MFS_Transporters"/>
</dbReference>